<name>A0A5N5SUH0_9CRUS</name>
<evidence type="ECO:0000313" key="2">
    <source>
        <dbReference type="Proteomes" id="UP000326759"/>
    </source>
</evidence>
<reference evidence="1 2" key="1">
    <citation type="journal article" date="2019" name="PLoS Biol.">
        <title>Sex chromosomes control vertical transmission of feminizing Wolbachia symbionts in an isopod.</title>
        <authorList>
            <person name="Becking T."/>
            <person name="Chebbi M.A."/>
            <person name="Giraud I."/>
            <person name="Moumen B."/>
            <person name="Laverre T."/>
            <person name="Caubet Y."/>
            <person name="Peccoud J."/>
            <person name="Gilbert C."/>
            <person name="Cordaux R."/>
        </authorList>
    </citation>
    <scope>NUCLEOTIDE SEQUENCE [LARGE SCALE GENOMIC DNA]</scope>
    <source>
        <strain evidence="1">ANa2</strain>
        <tissue evidence="1">Whole body excluding digestive tract and cuticle</tissue>
    </source>
</reference>
<keyword evidence="2" id="KW-1185">Reference proteome</keyword>
<accession>A0A5N5SUH0</accession>
<dbReference type="EMBL" id="SEYY01019809">
    <property type="protein sequence ID" value="KAB7497873.1"/>
    <property type="molecule type" value="Genomic_DNA"/>
</dbReference>
<dbReference type="OrthoDB" id="10264220at2759"/>
<comment type="caution">
    <text evidence="1">The sequence shown here is derived from an EMBL/GenBank/DDBJ whole genome shotgun (WGS) entry which is preliminary data.</text>
</comment>
<proteinExistence type="predicted"/>
<organism evidence="1 2">
    <name type="scientific">Armadillidium nasatum</name>
    <dbReference type="NCBI Taxonomy" id="96803"/>
    <lineage>
        <taxon>Eukaryota</taxon>
        <taxon>Metazoa</taxon>
        <taxon>Ecdysozoa</taxon>
        <taxon>Arthropoda</taxon>
        <taxon>Crustacea</taxon>
        <taxon>Multicrustacea</taxon>
        <taxon>Malacostraca</taxon>
        <taxon>Eumalacostraca</taxon>
        <taxon>Peracarida</taxon>
        <taxon>Isopoda</taxon>
        <taxon>Oniscidea</taxon>
        <taxon>Crinocheta</taxon>
        <taxon>Armadillidiidae</taxon>
        <taxon>Armadillidium</taxon>
    </lineage>
</organism>
<dbReference type="AlphaFoldDB" id="A0A5N5SUH0"/>
<dbReference type="Proteomes" id="UP000326759">
    <property type="component" value="Unassembled WGS sequence"/>
</dbReference>
<gene>
    <name evidence="1" type="ORF">Anas_08242</name>
</gene>
<evidence type="ECO:0000313" key="1">
    <source>
        <dbReference type="EMBL" id="KAB7497873.1"/>
    </source>
</evidence>
<sequence length="82" mass="9765">MKRKESMMSVERDDSFNFEILEIDGELRKKLLYKIIFLHDNLSKIVLVEFQSKFYYGMGYAFIPFAFETILEQAEENVVAEQ</sequence>
<protein>
    <submittedName>
        <fullName evidence="1">Uncharacterized protein</fullName>
    </submittedName>
</protein>